<gene>
    <name evidence="1" type="ORF">E5288_WYG012106</name>
</gene>
<dbReference type="Proteomes" id="UP000322234">
    <property type="component" value="Unassembled WGS sequence"/>
</dbReference>
<organism evidence="1 2">
    <name type="scientific">Bos mutus</name>
    <name type="common">wild yak</name>
    <dbReference type="NCBI Taxonomy" id="72004"/>
    <lineage>
        <taxon>Eukaryota</taxon>
        <taxon>Metazoa</taxon>
        <taxon>Chordata</taxon>
        <taxon>Craniata</taxon>
        <taxon>Vertebrata</taxon>
        <taxon>Euteleostomi</taxon>
        <taxon>Mammalia</taxon>
        <taxon>Eutheria</taxon>
        <taxon>Laurasiatheria</taxon>
        <taxon>Artiodactyla</taxon>
        <taxon>Ruminantia</taxon>
        <taxon>Pecora</taxon>
        <taxon>Bovidae</taxon>
        <taxon>Bovinae</taxon>
        <taxon>Bos</taxon>
    </lineage>
</organism>
<protein>
    <submittedName>
        <fullName evidence="1">Uncharacterized protein</fullName>
    </submittedName>
</protein>
<dbReference type="AlphaFoldDB" id="A0A6B0R1P7"/>
<name>A0A6B0R1P7_9CETA</name>
<evidence type="ECO:0000313" key="2">
    <source>
        <dbReference type="Proteomes" id="UP000322234"/>
    </source>
</evidence>
<evidence type="ECO:0000313" key="1">
    <source>
        <dbReference type="EMBL" id="MXQ84078.1"/>
    </source>
</evidence>
<reference evidence="1" key="1">
    <citation type="submission" date="2019-10" db="EMBL/GenBank/DDBJ databases">
        <title>The sequence and de novo assembly of the wild yak genome.</title>
        <authorList>
            <person name="Liu Y."/>
        </authorList>
    </citation>
    <scope>NUCLEOTIDE SEQUENCE [LARGE SCALE GENOMIC DNA]</scope>
    <source>
        <strain evidence="1">WY2019</strain>
    </source>
</reference>
<keyword evidence="2" id="KW-1185">Reference proteome</keyword>
<comment type="caution">
    <text evidence="1">The sequence shown here is derived from an EMBL/GenBank/DDBJ whole genome shotgun (WGS) entry which is preliminary data.</text>
</comment>
<accession>A0A6B0R1P7</accession>
<dbReference type="EMBL" id="VBQZ03000019">
    <property type="protein sequence ID" value="MXQ84078.1"/>
    <property type="molecule type" value="Genomic_DNA"/>
</dbReference>
<proteinExistence type="predicted"/>
<sequence length="180" mass="20038">MGSPDQVENTTEKYLEKVGRTDTFFFTFAIYTVKQTIRIIILPARKQVFEGEILINDSIRKSLWHHINCAFAKMEMRCICTCLTVGTTGVPSETEGNQSMSTDTGVDRLRQAQHRSSPDTMAAVATICSCRMDPRPRSLWGGGLQSQPLAPPGLLAYGCQLWPDRSTLVVLDIRVLSPMV</sequence>